<gene>
    <name evidence="2" type="ORF">F0M16_10945</name>
</gene>
<reference evidence="2 3" key="1">
    <citation type="submission" date="2019-09" db="EMBL/GenBank/DDBJ databases">
        <authorList>
            <person name="Kritzky A."/>
            <person name="Schelkanova E.Y."/>
            <person name="Alkhova Z.V."/>
            <person name="Smirnova N.I."/>
        </authorList>
    </citation>
    <scope>NUCLEOTIDE SEQUENCE [LARGE SCALE GENOMIC DNA]</scope>
    <source>
        <strain evidence="2 3">M1526</strain>
    </source>
</reference>
<dbReference type="Proteomes" id="UP000323225">
    <property type="component" value="Unassembled WGS sequence"/>
</dbReference>
<sequence>MLINGRVNMPLNSSFFCPVTTKDSKFRILRIFSNIAFWLMLFAIASLISAFVFDNSSMPYYSRFTMILGMVIGVVVIYFDAMYQPRRSYKETWDSVSEWCLGSKVGMMTSINFISSLVAWSYR</sequence>
<protein>
    <submittedName>
        <fullName evidence="2">DUF3397 family protein</fullName>
    </submittedName>
</protein>
<name>A0A5Q6PIW3_VIBCL</name>
<feature type="transmembrane region" description="Helical" evidence="1">
    <location>
        <begin position="59"/>
        <end position="79"/>
    </location>
</feature>
<keyword evidence="1" id="KW-1133">Transmembrane helix</keyword>
<evidence type="ECO:0000256" key="1">
    <source>
        <dbReference type="SAM" id="Phobius"/>
    </source>
</evidence>
<dbReference type="EMBL" id="VUAA01000010">
    <property type="protein sequence ID" value="KAA1254776.1"/>
    <property type="molecule type" value="Genomic_DNA"/>
</dbReference>
<feature type="transmembrane region" description="Helical" evidence="1">
    <location>
        <begin position="31"/>
        <end position="53"/>
    </location>
</feature>
<comment type="caution">
    <text evidence="2">The sequence shown here is derived from an EMBL/GenBank/DDBJ whole genome shotgun (WGS) entry which is preliminary data.</text>
</comment>
<accession>A0A5Q6PIW3</accession>
<organism evidence="2 3">
    <name type="scientific">Vibrio cholerae</name>
    <dbReference type="NCBI Taxonomy" id="666"/>
    <lineage>
        <taxon>Bacteria</taxon>
        <taxon>Pseudomonadati</taxon>
        <taxon>Pseudomonadota</taxon>
        <taxon>Gammaproteobacteria</taxon>
        <taxon>Vibrionales</taxon>
        <taxon>Vibrionaceae</taxon>
        <taxon>Vibrio</taxon>
    </lineage>
</organism>
<evidence type="ECO:0000313" key="3">
    <source>
        <dbReference type="Proteomes" id="UP000323225"/>
    </source>
</evidence>
<evidence type="ECO:0000313" key="2">
    <source>
        <dbReference type="EMBL" id="KAA1254776.1"/>
    </source>
</evidence>
<keyword evidence="1" id="KW-0472">Membrane</keyword>
<dbReference type="AlphaFoldDB" id="A0A5Q6PIW3"/>
<proteinExistence type="predicted"/>
<keyword evidence="1" id="KW-0812">Transmembrane</keyword>